<evidence type="ECO:0000313" key="1">
    <source>
        <dbReference type="EMBL" id="KAF6020187.1"/>
    </source>
</evidence>
<proteinExistence type="predicted"/>
<dbReference type="Proteomes" id="UP000593567">
    <property type="component" value="Unassembled WGS sequence"/>
</dbReference>
<keyword evidence="2" id="KW-1185">Reference proteome</keyword>
<gene>
    <name evidence="1" type="ORF">EB796_021505</name>
</gene>
<name>A0A7J7J301_BUGNE</name>
<evidence type="ECO:0000313" key="2">
    <source>
        <dbReference type="Proteomes" id="UP000593567"/>
    </source>
</evidence>
<accession>A0A7J7J301</accession>
<comment type="caution">
    <text evidence="1">The sequence shown here is derived from an EMBL/GenBank/DDBJ whole genome shotgun (WGS) entry which is preliminary data.</text>
</comment>
<reference evidence="1" key="1">
    <citation type="submission" date="2020-06" db="EMBL/GenBank/DDBJ databases">
        <title>Draft genome of Bugula neritina, a colonial animal packing powerful symbionts and potential medicines.</title>
        <authorList>
            <person name="Rayko M."/>
        </authorList>
    </citation>
    <scope>NUCLEOTIDE SEQUENCE [LARGE SCALE GENOMIC DNA]</scope>
    <source>
        <strain evidence="1">Kwan_BN1</strain>
    </source>
</reference>
<dbReference type="EMBL" id="VXIV02003190">
    <property type="protein sequence ID" value="KAF6020187.1"/>
    <property type="molecule type" value="Genomic_DNA"/>
</dbReference>
<protein>
    <submittedName>
        <fullName evidence="1">Uncharacterized protein</fullName>
    </submittedName>
</protein>
<organism evidence="1 2">
    <name type="scientific">Bugula neritina</name>
    <name type="common">Brown bryozoan</name>
    <name type="synonym">Sertularia neritina</name>
    <dbReference type="NCBI Taxonomy" id="10212"/>
    <lineage>
        <taxon>Eukaryota</taxon>
        <taxon>Metazoa</taxon>
        <taxon>Spiralia</taxon>
        <taxon>Lophotrochozoa</taxon>
        <taxon>Bryozoa</taxon>
        <taxon>Gymnolaemata</taxon>
        <taxon>Cheilostomatida</taxon>
        <taxon>Flustrina</taxon>
        <taxon>Buguloidea</taxon>
        <taxon>Bugulidae</taxon>
        <taxon>Bugula</taxon>
    </lineage>
</organism>
<dbReference type="AlphaFoldDB" id="A0A7J7J301"/>
<sequence length="158" mass="18197">MYTAVSLTKSIALKNECIDEVTRTSTCFSLHWHWATSQDRYQREMYLKATHKAWVVLVWMFMTLNVQSGYSQTCENKGPTTEFCEVLIDQYHHLCYDDILSQDCCQSCDELRQQPECPFGNKRPSFCNSLTVNNCTSSGTIDDCCELCEDITTQQLEA</sequence>